<evidence type="ECO:0000256" key="14">
    <source>
        <dbReference type="SAM" id="Coils"/>
    </source>
</evidence>
<dbReference type="SUPFAM" id="SSF55874">
    <property type="entry name" value="ATPase domain of HSP90 chaperone/DNA topoisomerase II/histidine kinase"/>
    <property type="match status" value="1"/>
</dbReference>
<dbReference type="CDD" id="cd00075">
    <property type="entry name" value="HATPase"/>
    <property type="match status" value="1"/>
</dbReference>
<evidence type="ECO:0000256" key="6">
    <source>
        <dbReference type="ARBA" id="ARBA00022679"/>
    </source>
</evidence>
<keyword evidence="4" id="KW-1003">Cell membrane</keyword>
<dbReference type="Gene3D" id="3.30.565.10">
    <property type="entry name" value="Histidine kinase-like ATPase, C-terminal domain"/>
    <property type="match status" value="1"/>
</dbReference>
<dbReference type="Gene3D" id="1.10.287.130">
    <property type="match status" value="1"/>
</dbReference>
<evidence type="ECO:0000259" key="16">
    <source>
        <dbReference type="PROSITE" id="PS50109"/>
    </source>
</evidence>
<evidence type="ECO:0000256" key="3">
    <source>
        <dbReference type="ARBA" id="ARBA00012438"/>
    </source>
</evidence>
<dbReference type="SMART" id="SM00387">
    <property type="entry name" value="HATPase_c"/>
    <property type="match status" value="1"/>
</dbReference>
<dbReference type="EMBL" id="VSDO01000001">
    <property type="protein sequence ID" value="TYA15632.1"/>
    <property type="molecule type" value="Genomic_DNA"/>
</dbReference>
<dbReference type="SMART" id="SM00388">
    <property type="entry name" value="HisKA"/>
    <property type="match status" value="1"/>
</dbReference>
<reference evidence="18 19" key="1">
    <citation type="submission" date="2019-08" db="EMBL/GenBank/DDBJ databases">
        <title>Genome sequencing of Paenibacillus faecis DSM 23593(T).</title>
        <authorList>
            <person name="Kook J.-K."/>
            <person name="Park S.-N."/>
            <person name="Lim Y.K."/>
        </authorList>
    </citation>
    <scope>NUCLEOTIDE SEQUENCE [LARGE SCALE GENOMIC DNA]</scope>
    <source>
        <strain evidence="18 19">DSM 23593</strain>
    </source>
</reference>
<dbReference type="InterPro" id="IPR004358">
    <property type="entry name" value="Sig_transdc_His_kin-like_C"/>
</dbReference>
<evidence type="ECO:0000256" key="12">
    <source>
        <dbReference type="ARBA" id="ARBA00023012"/>
    </source>
</evidence>
<keyword evidence="7 15" id="KW-0812">Transmembrane</keyword>
<dbReference type="AlphaFoldDB" id="A0A5D0CZU7"/>
<name>A0A5D0CZU7_9BACL</name>
<evidence type="ECO:0000259" key="17">
    <source>
        <dbReference type="PROSITE" id="PS50885"/>
    </source>
</evidence>
<keyword evidence="12" id="KW-0902">Two-component regulatory system</keyword>
<dbReference type="CDD" id="cd06225">
    <property type="entry name" value="HAMP"/>
    <property type="match status" value="1"/>
</dbReference>
<dbReference type="InterPro" id="IPR005467">
    <property type="entry name" value="His_kinase_dom"/>
</dbReference>
<dbReference type="Pfam" id="PF00672">
    <property type="entry name" value="HAMP"/>
    <property type="match status" value="1"/>
</dbReference>
<dbReference type="PROSITE" id="PS50885">
    <property type="entry name" value="HAMP"/>
    <property type="match status" value="1"/>
</dbReference>
<evidence type="ECO:0000256" key="5">
    <source>
        <dbReference type="ARBA" id="ARBA00022553"/>
    </source>
</evidence>
<evidence type="ECO:0000313" key="19">
    <source>
        <dbReference type="Proteomes" id="UP000325218"/>
    </source>
</evidence>
<dbReference type="GO" id="GO:0005524">
    <property type="term" value="F:ATP binding"/>
    <property type="evidence" value="ECO:0007669"/>
    <property type="project" value="UniProtKB-KW"/>
</dbReference>
<evidence type="ECO:0000256" key="2">
    <source>
        <dbReference type="ARBA" id="ARBA00004651"/>
    </source>
</evidence>
<dbReference type="Pfam" id="PF02518">
    <property type="entry name" value="HATPase_c"/>
    <property type="match status" value="1"/>
</dbReference>
<dbReference type="PRINTS" id="PR00344">
    <property type="entry name" value="BCTRLSENSOR"/>
</dbReference>
<dbReference type="InterPro" id="IPR036890">
    <property type="entry name" value="HATPase_C_sf"/>
</dbReference>
<evidence type="ECO:0000256" key="15">
    <source>
        <dbReference type="SAM" id="Phobius"/>
    </source>
</evidence>
<dbReference type="GO" id="GO:0000155">
    <property type="term" value="F:phosphorelay sensor kinase activity"/>
    <property type="evidence" value="ECO:0007669"/>
    <property type="project" value="InterPro"/>
</dbReference>
<gene>
    <name evidence="18" type="ORF">FRY98_07300</name>
</gene>
<dbReference type="Pfam" id="PF00512">
    <property type="entry name" value="HisKA"/>
    <property type="match status" value="1"/>
</dbReference>
<dbReference type="SMART" id="SM00304">
    <property type="entry name" value="HAMP"/>
    <property type="match status" value="1"/>
</dbReference>
<dbReference type="OrthoDB" id="335833at2"/>
<proteinExistence type="predicted"/>
<evidence type="ECO:0000256" key="7">
    <source>
        <dbReference type="ARBA" id="ARBA00022692"/>
    </source>
</evidence>
<dbReference type="InterPro" id="IPR036097">
    <property type="entry name" value="HisK_dim/P_sf"/>
</dbReference>
<dbReference type="InterPro" id="IPR003661">
    <property type="entry name" value="HisK_dim/P_dom"/>
</dbReference>
<keyword evidence="19" id="KW-1185">Reference proteome</keyword>
<dbReference type="SUPFAM" id="SSF158472">
    <property type="entry name" value="HAMP domain-like"/>
    <property type="match status" value="1"/>
</dbReference>
<feature type="coiled-coil region" evidence="14">
    <location>
        <begin position="85"/>
        <end position="112"/>
    </location>
</feature>
<feature type="domain" description="Histidine kinase" evidence="16">
    <location>
        <begin position="112"/>
        <end position="328"/>
    </location>
</feature>
<feature type="domain" description="HAMP" evidence="17">
    <location>
        <begin position="45"/>
        <end position="97"/>
    </location>
</feature>
<evidence type="ECO:0000256" key="13">
    <source>
        <dbReference type="ARBA" id="ARBA00023136"/>
    </source>
</evidence>
<dbReference type="InterPro" id="IPR050398">
    <property type="entry name" value="HssS/ArlS-like"/>
</dbReference>
<dbReference type="PANTHER" id="PTHR45528">
    <property type="entry name" value="SENSOR HISTIDINE KINASE CPXA"/>
    <property type="match status" value="1"/>
</dbReference>
<organism evidence="18 19">
    <name type="scientific">Paenibacillus faecis</name>
    <dbReference type="NCBI Taxonomy" id="862114"/>
    <lineage>
        <taxon>Bacteria</taxon>
        <taxon>Bacillati</taxon>
        <taxon>Bacillota</taxon>
        <taxon>Bacilli</taxon>
        <taxon>Bacillales</taxon>
        <taxon>Paenibacillaceae</taxon>
        <taxon>Paenibacillus</taxon>
    </lineage>
</organism>
<keyword evidence="13 15" id="KW-0472">Membrane</keyword>
<dbReference type="PANTHER" id="PTHR45528:SF1">
    <property type="entry name" value="SENSOR HISTIDINE KINASE CPXA"/>
    <property type="match status" value="1"/>
</dbReference>
<evidence type="ECO:0000313" key="18">
    <source>
        <dbReference type="EMBL" id="TYA15632.1"/>
    </source>
</evidence>
<accession>A0A5D0CZU7</accession>
<keyword evidence="5" id="KW-0597">Phosphoprotein</keyword>
<comment type="catalytic activity">
    <reaction evidence="1">
        <text>ATP + protein L-histidine = ADP + protein N-phospho-L-histidine.</text>
        <dbReference type="EC" id="2.7.13.3"/>
    </reaction>
</comment>
<keyword evidence="9 18" id="KW-0418">Kinase</keyword>
<comment type="caution">
    <text evidence="18">The sequence shown here is derived from an EMBL/GenBank/DDBJ whole genome shotgun (WGS) entry which is preliminary data.</text>
</comment>
<dbReference type="CDD" id="cd00082">
    <property type="entry name" value="HisKA"/>
    <property type="match status" value="1"/>
</dbReference>
<keyword evidence="14" id="KW-0175">Coiled coil</keyword>
<dbReference type="Proteomes" id="UP000325218">
    <property type="component" value="Unassembled WGS sequence"/>
</dbReference>
<dbReference type="SUPFAM" id="SSF47384">
    <property type="entry name" value="Homodimeric domain of signal transducing histidine kinase"/>
    <property type="match status" value="1"/>
</dbReference>
<feature type="transmembrane region" description="Helical" evidence="15">
    <location>
        <begin position="25"/>
        <end position="42"/>
    </location>
</feature>
<keyword evidence="8" id="KW-0547">Nucleotide-binding</keyword>
<evidence type="ECO:0000256" key="10">
    <source>
        <dbReference type="ARBA" id="ARBA00022840"/>
    </source>
</evidence>
<dbReference type="Gene3D" id="6.10.340.10">
    <property type="match status" value="1"/>
</dbReference>
<dbReference type="GO" id="GO:0005886">
    <property type="term" value="C:plasma membrane"/>
    <property type="evidence" value="ECO:0007669"/>
    <property type="project" value="UniProtKB-SubCell"/>
</dbReference>
<evidence type="ECO:0000256" key="1">
    <source>
        <dbReference type="ARBA" id="ARBA00000085"/>
    </source>
</evidence>
<keyword evidence="11 15" id="KW-1133">Transmembrane helix</keyword>
<dbReference type="InterPro" id="IPR003660">
    <property type="entry name" value="HAMP_dom"/>
</dbReference>
<evidence type="ECO:0000256" key="8">
    <source>
        <dbReference type="ARBA" id="ARBA00022741"/>
    </source>
</evidence>
<comment type="subcellular location">
    <subcellularLocation>
        <location evidence="2">Cell membrane</location>
        <topology evidence="2">Multi-pass membrane protein</topology>
    </subcellularLocation>
</comment>
<keyword evidence="6" id="KW-0808">Transferase</keyword>
<sequence>MSLVVLLIFAIDTERETIEIGVSELLLLLFMFGANITVYSLWTAKRITGPLEQIAGAMGEMGQGRYEERLAIQATDEFALVEKYFNKMAESLQQAETENRKLQESKRRMLVDLSHDLKTPITSIQGYAKALQLGLFDDEGDRMKALQLIYNKSIQVAALIDDIFELSKLDSPDFPLRAAPGDLAELLRETVADGYDQFEKRGFSLNLDIPTRPVTVKYEAGLIRRAISNLLSNALRYNPPGTEVTVRLTDAGPAVKLAVIDNGVGISDALKAVIFDPFVRGDSSRQGDGGTGLGLSITKQIMERHGGELRLDNGNGKTSFELVLYRRY</sequence>
<evidence type="ECO:0000256" key="4">
    <source>
        <dbReference type="ARBA" id="ARBA00022475"/>
    </source>
</evidence>
<protein>
    <recommendedName>
        <fullName evidence="3">histidine kinase</fullName>
        <ecNumber evidence="3">2.7.13.3</ecNumber>
    </recommendedName>
</protein>
<dbReference type="EC" id="2.7.13.3" evidence="3"/>
<evidence type="ECO:0000256" key="9">
    <source>
        <dbReference type="ARBA" id="ARBA00022777"/>
    </source>
</evidence>
<evidence type="ECO:0000256" key="11">
    <source>
        <dbReference type="ARBA" id="ARBA00022989"/>
    </source>
</evidence>
<keyword evidence="10" id="KW-0067">ATP-binding</keyword>
<dbReference type="PROSITE" id="PS50109">
    <property type="entry name" value="HIS_KIN"/>
    <property type="match status" value="1"/>
</dbReference>
<dbReference type="InterPro" id="IPR003594">
    <property type="entry name" value="HATPase_dom"/>
</dbReference>